<dbReference type="EnsemblPlants" id="OB11G18700.1">
    <property type="protein sequence ID" value="OB11G18700.1"/>
    <property type="gene ID" value="OB11G18700"/>
</dbReference>
<protein>
    <submittedName>
        <fullName evidence="2">Uncharacterized protein</fullName>
    </submittedName>
</protein>
<accession>J3N7T4</accession>
<name>J3N7T4_ORYBR</name>
<dbReference type="AlphaFoldDB" id="J3N7T4"/>
<sequence length="64" mass="7051">MLEVPGNTTNAVATQERLDLAIKTPNKCLNELEHCMQSLFGQGKESGAHRTGRNKANGSRTRLR</sequence>
<evidence type="ECO:0000256" key="1">
    <source>
        <dbReference type="SAM" id="MobiDB-lite"/>
    </source>
</evidence>
<reference evidence="2" key="1">
    <citation type="journal article" date="2013" name="Nat. Commun.">
        <title>Whole-genome sequencing of Oryza brachyantha reveals mechanisms underlying Oryza genome evolution.</title>
        <authorList>
            <person name="Chen J."/>
            <person name="Huang Q."/>
            <person name="Gao D."/>
            <person name="Wang J."/>
            <person name="Lang Y."/>
            <person name="Liu T."/>
            <person name="Li B."/>
            <person name="Bai Z."/>
            <person name="Luis Goicoechea J."/>
            <person name="Liang C."/>
            <person name="Chen C."/>
            <person name="Zhang W."/>
            <person name="Sun S."/>
            <person name="Liao Y."/>
            <person name="Zhang X."/>
            <person name="Yang L."/>
            <person name="Song C."/>
            <person name="Wang M."/>
            <person name="Shi J."/>
            <person name="Liu G."/>
            <person name="Liu J."/>
            <person name="Zhou H."/>
            <person name="Zhou W."/>
            <person name="Yu Q."/>
            <person name="An N."/>
            <person name="Chen Y."/>
            <person name="Cai Q."/>
            <person name="Wang B."/>
            <person name="Liu B."/>
            <person name="Min J."/>
            <person name="Huang Y."/>
            <person name="Wu H."/>
            <person name="Li Z."/>
            <person name="Zhang Y."/>
            <person name="Yin Y."/>
            <person name="Song W."/>
            <person name="Jiang J."/>
            <person name="Jackson S.A."/>
            <person name="Wing R.A."/>
            <person name="Wang J."/>
            <person name="Chen M."/>
        </authorList>
    </citation>
    <scope>NUCLEOTIDE SEQUENCE [LARGE SCALE GENOMIC DNA]</scope>
    <source>
        <strain evidence="2">cv. IRGC 101232</strain>
    </source>
</reference>
<dbReference type="Proteomes" id="UP000006038">
    <property type="component" value="Chromosome 11"/>
</dbReference>
<proteinExistence type="predicted"/>
<dbReference type="HOGENOM" id="CLU_2871208_0_0_1"/>
<evidence type="ECO:0000313" key="3">
    <source>
        <dbReference type="Proteomes" id="UP000006038"/>
    </source>
</evidence>
<evidence type="ECO:0000313" key="2">
    <source>
        <dbReference type="EnsemblPlants" id="OB11G18700.1"/>
    </source>
</evidence>
<keyword evidence="3" id="KW-1185">Reference proteome</keyword>
<dbReference type="Gramene" id="OB11G18700.1">
    <property type="protein sequence ID" value="OB11G18700.1"/>
    <property type="gene ID" value="OB11G18700"/>
</dbReference>
<reference evidence="2" key="2">
    <citation type="submission" date="2013-04" db="UniProtKB">
        <authorList>
            <consortium name="EnsemblPlants"/>
        </authorList>
    </citation>
    <scope>IDENTIFICATION</scope>
</reference>
<feature type="region of interest" description="Disordered" evidence="1">
    <location>
        <begin position="41"/>
        <end position="64"/>
    </location>
</feature>
<feature type="compositionally biased region" description="Polar residues" evidence="1">
    <location>
        <begin position="54"/>
        <end position="64"/>
    </location>
</feature>
<organism evidence="2">
    <name type="scientific">Oryza brachyantha</name>
    <name type="common">malo sina</name>
    <dbReference type="NCBI Taxonomy" id="4533"/>
    <lineage>
        <taxon>Eukaryota</taxon>
        <taxon>Viridiplantae</taxon>
        <taxon>Streptophyta</taxon>
        <taxon>Embryophyta</taxon>
        <taxon>Tracheophyta</taxon>
        <taxon>Spermatophyta</taxon>
        <taxon>Magnoliopsida</taxon>
        <taxon>Liliopsida</taxon>
        <taxon>Poales</taxon>
        <taxon>Poaceae</taxon>
        <taxon>BOP clade</taxon>
        <taxon>Oryzoideae</taxon>
        <taxon>Oryzeae</taxon>
        <taxon>Oryzinae</taxon>
        <taxon>Oryza</taxon>
    </lineage>
</organism>